<gene>
    <name evidence="1" type="ORF">TNCT_105461</name>
</gene>
<protein>
    <submittedName>
        <fullName evidence="1">Uncharacterized protein</fullName>
    </submittedName>
</protein>
<keyword evidence="2" id="KW-1185">Reference proteome</keyword>
<reference evidence="1" key="1">
    <citation type="submission" date="2020-07" db="EMBL/GenBank/DDBJ databases">
        <title>Multicomponent nature underlies the extraordinary mechanical properties of spider dragline silk.</title>
        <authorList>
            <person name="Kono N."/>
            <person name="Nakamura H."/>
            <person name="Mori M."/>
            <person name="Yoshida Y."/>
            <person name="Ohtoshi R."/>
            <person name="Malay A.D."/>
            <person name="Moran D.A.P."/>
            <person name="Tomita M."/>
            <person name="Numata K."/>
            <person name="Arakawa K."/>
        </authorList>
    </citation>
    <scope>NUCLEOTIDE SEQUENCE</scope>
</reference>
<evidence type="ECO:0000313" key="2">
    <source>
        <dbReference type="Proteomes" id="UP000887116"/>
    </source>
</evidence>
<proteinExistence type="predicted"/>
<accession>A0A8X6JY35</accession>
<dbReference type="AlphaFoldDB" id="A0A8X6JY35"/>
<comment type="caution">
    <text evidence="1">The sequence shown here is derived from an EMBL/GenBank/DDBJ whole genome shotgun (WGS) entry which is preliminary data.</text>
</comment>
<evidence type="ECO:0000313" key="1">
    <source>
        <dbReference type="EMBL" id="GFR22101.1"/>
    </source>
</evidence>
<name>A0A8X6JY35_TRICU</name>
<sequence>MVEILADTFAHQSKNRKWGRHYLHCSIKLELCNSLSLVSSPSAAVISSMHSVARGTPRGGRLLWSLEAAFFSNPSGQPRKCKETPPHVCGITCKKLTLFGNEEHW</sequence>
<dbReference type="EMBL" id="BMAO01028113">
    <property type="protein sequence ID" value="GFR22101.1"/>
    <property type="molecule type" value="Genomic_DNA"/>
</dbReference>
<dbReference type="OrthoDB" id="10462529at2759"/>
<organism evidence="1 2">
    <name type="scientific">Trichonephila clavata</name>
    <name type="common">Joro spider</name>
    <name type="synonym">Nephila clavata</name>
    <dbReference type="NCBI Taxonomy" id="2740835"/>
    <lineage>
        <taxon>Eukaryota</taxon>
        <taxon>Metazoa</taxon>
        <taxon>Ecdysozoa</taxon>
        <taxon>Arthropoda</taxon>
        <taxon>Chelicerata</taxon>
        <taxon>Arachnida</taxon>
        <taxon>Araneae</taxon>
        <taxon>Araneomorphae</taxon>
        <taxon>Entelegynae</taxon>
        <taxon>Araneoidea</taxon>
        <taxon>Nephilidae</taxon>
        <taxon>Trichonephila</taxon>
    </lineage>
</organism>
<dbReference type="Proteomes" id="UP000887116">
    <property type="component" value="Unassembled WGS sequence"/>
</dbReference>